<dbReference type="Proteomes" id="UP000176288">
    <property type="component" value="Chromosome"/>
</dbReference>
<dbReference type="InterPro" id="IPR014942">
    <property type="entry name" value="AbiEii"/>
</dbReference>
<dbReference type="RefSeq" id="WP_071163486.1">
    <property type="nucleotide sequence ID" value="NZ_CP017812.1"/>
</dbReference>
<evidence type="ECO:0008006" key="3">
    <source>
        <dbReference type="Google" id="ProtNLM"/>
    </source>
</evidence>
<dbReference type="OrthoDB" id="3199565at2"/>
<evidence type="ECO:0000313" key="1">
    <source>
        <dbReference type="EMBL" id="AOZ72020.1"/>
    </source>
</evidence>
<proteinExistence type="predicted"/>
<organism evidence="1 2">
    <name type="scientific">Boudabousia tangfeifanii</name>
    <dbReference type="NCBI Taxonomy" id="1912795"/>
    <lineage>
        <taxon>Bacteria</taxon>
        <taxon>Bacillati</taxon>
        <taxon>Actinomycetota</taxon>
        <taxon>Actinomycetes</taxon>
        <taxon>Actinomycetales</taxon>
        <taxon>Actinomycetaceae</taxon>
        <taxon>Boudabousia</taxon>
    </lineage>
</organism>
<reference evidence="1 2" key="1">
    <citation type="submission" date="2016-10" db="EMBL/GenBank/DDBJ databases">
        <title>Actinomyces aegypiusis sp. nov., isolated from the Aegypius monachus in Qinghai Tibet Plateau China.</title>
        <authorList>
            <person name="Wang Y."/>
        </authorList>
    </citation>
    <scope>NUCLEOTIDE SEQUENCE [LARGE SCALE GENOMIC DNA]</scope>
    <source>
        <strain evidence="1 2">VUL4_3</strain>
    </source>
</reference>
<sequence>MKYDDIPPSVRSLEQRIRNLEKDAGLVQRRRIAMALVVVSQMLPEGAVKGGSAMALRYGRNTRFTRDLDAARVKSMEKFRSDFESSLAYGWAGFTGRLVKKSPPKPAGIPSAYVMQPFEVKLDYKGRSWCTVSFELGHNEIGDTDDPEYRISKELVELFAELGLENPKPVPVMRSGHQIAQKLHAVSSPGSDRARDLVDLQLLVSAEEDLDFSQVATTCSRLFRYRKQQSWPPTISSGKDWPQLYEEAAQELDVLPTVHEALAWTNNLISQITSASENSL</sequence>
<evidence type="ECO:0000313" key="2">
    <source>
        <dbReference type="Proteomes" id="UP000176288"/>
    </source>
</evidence>
<accession>A0A1D9MIK4</accession>
<dbReference type="Pfam" id="PF08843">
    <property type="entry name" value="AbiEii"/>
    <property type="match status" value="1"/>
</dbReference>
<gene>
    <name evidence="1" type="ORF">BK816_00840</name>
</gene>
<keyword evidence="2" id="KW-1185">Reference proteome</keyword>
<protein>
    <recommendedName>
        <fullName evidence="3">Nucleotidyl transferase AbiEii/AbiGii toxin family protein</fullName>
    </recommendedName>
</protein>
<dbReference type="STRING" id="1912795.BK816_00840"/>
<dbReference type="KEGG" id="avu:BK816_00840"/>
<dbReference type="EMBL" id="CP017812">
    <property type="protein sequence ID" value="AOZ72020.1"/>
    <property type="molecule type" value="Genomic_DNA"/>
</dbReference>
<dbReference type="AlphaFoldDB" id="A0A1D9MIK4"/>
<name>A0A1D9MIK4_9ACTO</name>